<accession>A0A5F8A927</accession>
<dbReference type="AlphaFoldDB" id="A0A5F8A927"/>
<dbReference type="Proteomes" id="UP000006718">
    <property type="component" value="Chromosome 7"/>
</dbReference>
<reference evidence="2" key="4">
    <citation type="submission" date="2025-09" db="UniProtKB">
        <authorList>
            <consortium name="Ensembl"/>
        </authorList>
    </citation>
    <scope>IDENTIFICATION</scope>
    <source>
        <strain evidence="2">17573</strain>
    </source>
</reference>
<evidence type="ECO:0000313" key="2">
    <source>
        <dbReference type="Ensembl" id="ENSMMUP00000073461.1"/>
    </source>
</evidence>
<evidence type="ECO:0000313" key="3">
    <source>
        <dbReference type="Proteomes" id="UP000006718"/>
    </source>
</evidence>
<name>A0A5F8A927_MACMU</name>
<keyword evidence="3" id="KW-1185">Reference proteome</keyword>
<sequence length="128" mass="13865">MVKPSVYCLGEGEGTKWRKVNKMAQSRLLLGSSSPTFLRPGKCRTTEHAPGDVNPKRSKLTRPRLRRHPYHALILPTALPLPVPMHKSLPPAGAGVTSSAPAFMEASTFVDRRTSPESTGVTSLAPHT</sequence>
<reference evidence="2" key="2">
    <citation type="submission" date="2019-01" db="EMBL/GenBank/DDBJ databases">
        <authorList>
            <person name="Graves T."/>
            <person name="Eichler E.E."/>
            <person name="Wilson R.K."/>
        </authorList>
    </citation>
    <scope>NUCLEOTIDE SEQUENCE [LARGE SCALE GENOMIC DNA]</scope>
    <source>
        <strain evidence="2">17573</strain>
    </source>
</reference>
<reference evidence="3" key="1">
    <citation type="journal article" date="2007" name="Science">
        <title>Evolutionary and biomedical insights from the rhesus macaque genome.</title>
        <authorList>
            <person name="Gibbs R.A."/>
            <person name="Rogers J."/>
            <person name="Katze M.G."/>
            <person name="Bumgarner R."/>
            <person name="Weinstock G.M."/>
            <person name="Mardis E.R."/>
            <person name="Remington K.A."/>
            <person name="Strausberg R.L."/>
            <person name="Venter J.C."/>
            <person name="Wilson R.K."/>
            <person name="Batzer M.A."/>
            <person name="Bustamante C.D."/>
            <person name="Eichler E.E."/>
            <person name="Hahn M.W."/>
            <person name="Hardison R.C."/>
            <person name="Makova K.D."/>
            <person name="Miller W."/>
            <person name="Milosavljevic A."/>
            <person name="Palermo R.E."/>
            <person name="Siepel A."/>
            <person name="Sikela J.M."/>
            <person name="Attaway T."/>
            <person name="Bell S."/>
            <person name="Bernard K.E."/>
            <person name="Buhay C.J."/>
            <person name="Chandrabose M.N."/>
            <person name="Dao M."/>
            <person name="Davis C."/>
            <person name="Delehaunty K.D."/>
            <person name="Ding Y."/>
            <person name="Dinh H.H."/>
            <person name="Dugan-Rocha S."/>
            <person name="Fulton L.A."/>
            <person name="Gabisi R.A."/>
            <person name="Garner T.T."/>
            <person name="Godfrey J."/>
            <person name="Hawes A.C."/>
            <person name="Hernandez J."/>
            <person name="Hines S."/>
            <person name="Holder M."/>
            <person name="Hume J."/>
            <person name="Jhangiani S.N."/>
            <person name="Joshi V."/>
            <person name="Khan Z.M."/>
            <person name="Kirkness E.F."/>
            <person name="Cree A."/>
            <person name="Fowler R.G."/>
            <person name="Lee S."/>
            <person name="Lewis L.R."/>
            <person name="Li Z."/>
            <person name="Liu Y.-S."/>
            <person name="Moore S.M."/>
            <person name="Muzny D."/>
            <person name="Nazareth L.V."/>
            <person name="Ngo D.N."/>
            <person name="Okwuonu G.O."/>
            <person name="Pai G."/>
            <person name="Parker D."/>
            <person name="Paul H.A."/>
            <person name="Pfannkoch C."/>
            <person name="Pohl C.S."/>
            <person name="Rogers Y.-H.C."/>
            <person name="Ruiz S.J."/>
            <person name="Sabo A."/>
            <person name="Santibanez J."/>
            <person name="Schneider B.W."/>
            <person name="Smith S.M."/>
            <person name="Sodergren E."/>
            <person name="Svatek A.F."/>
            <person name="Utterback T.R."/>
            <person name="Vattathil S."/>
            <person name="Warren W."/>
            <person name="White C.S."/>
            <person name="Chinwalla A.T."/>
            <person name="Feng Y."/>
            <person name="Halpern A.L."/>
            <person name="Hillier L.W."/>
            <person name="Huang X."/>
            <person name="Minx P."/>
            <person name="Nelson J.O."/>
            <person name="Pepin K.H."/>
            <person name="Qin X."/>
            <person name="Sutton G.G."/>
            <person name="Venter E."/>
            <person name="Walenz B.P."/>
            <person name="Wallis J.W."/>
            <person name="Worley K.C."/>
            <person name="Yang S.-P."/>
            <person name="Jones S.M."/>
            <person name="Marra M.A."/>
            <person name="Rocchi M."/>
            <person name="Schein J.E."/>
            <person name="Baertsch R."/>
            <person name="Clarke L."/>
            <person name="Csuros M."/>
            <person name="Glasscock J."/>
            <person name="Harris R.A."/>
            <person name="Havlak P."/>
            <person name="Jackson A.R."/>
            <person name="Jiang H."/>
            <person name="Liu Y."/>
            <person name="Messina D.N."/>
            <person name="Shen Y."/>
            <person name="Song H.X.-Z."/>
            <person name="Wylie T."/>
            <person name="Zhang L."/>
            <person name="Birney E."/>
            <person name="Han K."/>
            <person name="Konkel M.K."/>
            <person name="Lee J."/>
            <person name="Smit A.F.A."/>
            <person name="Ullmer B."/>
            <person name="Wang H."/>
            <person name="Xing J."/>
            <person name="Burhans R."/>
            <person name="Cheng Z."/>
            <person name="Karro J.E."/>
            <person name="Ma J."/>
            <person name="Raney B."/>
            <person name="She X."/>
            <person name="Cox M.J."/>
            <person name="Demuth J.P."/>
            <person name="Dumas L.J."/>
            <person name="Han S.-G."/>
            <person name="Hopkins J."/>
            <person name="Karimpour-Fard A."/>
            <person name="Kim Y.H."/>
            <person name="Pollack J.R."/>
            <person name="Vinar T."/>
            <person name="Addo-Quaye C."/>
            <person name="Degenhardt J."/>
            <person name="Denby A."/>
            <person name="Hubisz M.J."/>
            <person name="Indap A."/>
            <person name="Kosiol C."/>
            <person name="Lahn B.T."/>
            <person name="Lawson H.A."/>
            <person name="Marklein A."/>
            <person name="Nielsen R."/>
            <person name="Vallender E.J."/>
            <person name="Clark A.G."/>
            <person name="Ferguson B."/>
            <person name="Hernandez R.D."/>
            <person name="Hirani K."/>
            <person name="Kehrer-Sawatzki H."/>
            <person name="Kolb J."/>
            <person name="Patil S."/>
            <person name="Pu L.-L."/>
            <person name="Ren Y."/>
            <person name="Smith D.G."/>
            <person name="Wheeler D.A."/>
            <person name="Schenck I."/>
            <person name="Ball E.V."/>
            <person name="Chen R."/>
            <person name="Cooper D.N."/>
            <person name="Giardine B."/>
            <person name="Hsu F."/>
            <person name="Kent W.J."/>
            <person name="Lesk A."/>
            <person name="Nelson D.L."/>
            <person name="O'brien W.E."/>
            <person name="Pruefer K."/>
            <person name="Stenson P.D."/>
            <person name="Wallace J.C."/>
            <person name="Ke H."/>
            <person name="Liu X.-M."/>
            <person name="Wang P."/>
            <person name="Xiang A.P."/>
            <person name="Yang F."/>
            <person name="Barber G.P."/>
            <person name="Haussler D."/>
            <person name="Karolchik D."/>
            <person name="Kern A.D."/>
            <person name="Kuhn R.M."/>
            <person name="Smith K.E."/>
            <person name="Zwieg A.S."/>
        </authorList>
    </citation>
    <scope>NUCLEOTIDE SEQUENCE [LARGE SCALE GENOMIC DNA]</scope>
    <source>
        <strain evidence="3">17573</strain>
    </source>
</reference>
<evidence type="ECO:0000256" key="1">
    <source>
        <dbReference type="SAM" id="MobiDB-lite"/>
    </source>
</evidence>
<dbReference type="InParanoid" id="A0A5F8A927"/>
<protein>
    <submittedName>
        <fullName evidence="2">Uncharacterized protein</fullName>
    </submittedName>
</protein>
<organism evidence="2 3">
    <name type="scientific">Macaca mulatta</name>
    <name type="common">Rhesus macaque</name>
    <dbReference type="NCBI Taxonomy" id="9544"/>
    <lineage>
        <taxon>Eukaryota</taxon>
        <taxon>Metazoa</taxon>
        <taxon>Chordata</taxon>
        <taxon>Craniata</taxon>
        <taxon>Vertebrata</taxon>
        <taxon>Euteleostomi</taxon>
        <taxon>Mammalia</taxon>
        <taxon>Eutheria</taxon>
        <taxon>Euarchontoglires</taxon>
        <taxon>Primates</taxon>
        <taxon>Haplorrhini</taxon>
        <taxon>Catarrhini</taxon>
        <taxon>Cercopithecidae</taxon>
        <taxon>Cercopithecinae</taxon>
        <taxon>Macaca</taxon>
    </lineage>
</organism>
<feature type="compositionally biased region" description="Basic residues" evidence="1">
    <location>
        <begin position="56"/>
        <end position="67"/>
    </location>
</feature>
<dbReference type="VEuPathDB" id="HostDB:ENSMMUG00000056845"/>
<proteinExistence type="predicted"/>
<dbReference type="GeneTree" id="ENSGT00980000202165"/>
<reference evidence="2" key="3">
    <citation type="submission" date="2025-08" db="UniProtKB">
        <authorList>
            <consortium name="Ensembl"/>
        </authorList>
    </citation>
    <scope>IDENTIFICATION</scope>
    <source>
        <strain evidence="2">17573</strain>
    </source>
</reference>
<feature type="region of interest" description="Disordered" evidence="1">
    <location>
        <begin position="31"/>
        <end position="67"/>
    </location>
</feature>
<dbReference type="Bgee" id="ENSMMUG00000056845">
    <property type="expression patterns" value="Expressed in ileum and 10 other cell types or tissues"/>
</dbReference>
<dbReference type="Ensembl" id="ENSMMUT00000098486.1">
    <property type="protein sequence ID" value="ENSMMUP00000073461.1"/>
    <property type="gene ID" value="ENSMMUG00000056845.1"/>
</dbReference>